<gene>
    <name evidence="1" type="ORF">GMORB2_1875</name>
</gene>
<keyword evidence="1" id="KW-0067">ATP-binding</keyword>
<keyword evidence="1" id="KW-0347">Helicase</keyword>
<proteinExistence type="predicted"/>
<comment type="caution">
    <text evidence="1">The sequence shown here is derived from an EMBL/GenBank/DDBJ whole genome shotgun (WGS) entry which is preliminary data.</text>
</comment>
<keyword evidence="1" id="KW-0547">Nucleotide-binding</keyword>
<dbReference type="Proteomes" id="UP000749293">
    <property type="component" value="Unassembled WGS sequence"/>
</dbReference>
<name>A0A9P4YTL1_9HYPO</name>
<sequence>MHHSIHPDPRATQARTWPALPFQQTPSLSHALSTSLLSSAYGLDGDMEVAGNWRGIQVPTVTYSYGLVNILKGANQPVPDELLKFGTTVKKKAHDMYGAFFKDVDMSQKATKITFD</sequence>
<dbReference type="EMBL" id="JAANYQ010000012">
    <property type="protein sequence ID" value="KAF4121468.1"/>
    <property type="molecule type" value="Genomic_DNA"/>
</dbReference>
<keyword evidence="1" id="KW-0378">Hydrolase</keyword>
<dbReference type="AlphaFoldDB" id="A0A9P4YTL1"/>
<dbReference type="GO" id="GO:0004386">
    <property type="term" value="F:helicase activity"/>
    <property type="evidence" value="ECO:0007669"/>
    <property type="project" value="UniProtKB-KW"/>
</dbReference>
<reference evidence="1" key="1">
    <citation type="submission" date="2020-03" db="EMBL/GenBank/DDBJ databases">
        <title>Site-based positive gene gene selection in Geosmithia morbida across the United States reveals a broad range of putative effectors and factors for local host and environmental adapation.</title>
        <authorList>
            <person name="Onufrak A."/>
            <person name="Murdoch R.W."/>
            <person name="Gazis R."/>
            <person name="Huff M."/>
            <person name="Staton M."/>
            <person name="Klingeman W."/>
            <person name="Hadziabdic D."/>
        </authorList>
    </citation>
    <scope>NUCLEOTIDE SEQUENCE</scope>
    <source>
        <strain evidence="1">1262</strain>
    </source>
</reference>
<keyword evidence="2" id="KW-1185">Reference proteome</keyword>
<evidence type="ECO:0000313" key="1">
    <source>
        <dbReference type="EMBL" id="KAF4121468.1"/>
    </source>
</evidence>
<evidence type="ECO:0000313" key="2">
    <source>
        <dbReference type="Proteomes" id="UP000749293"/>
    </source>
</evidence>
<dbReference type="RefSeq" id="XP_035320120.1">
    <property type="nucleotide sequence ID" value="XM_035463856.1"/>
</dbReference>
<organism evidence="1 2">
    <name type="scientific">Geosmithia morbida</name>
    <dbReference type="NCBI Taxonomy" id="1094350"/>
    <lineage>
        <taxon>Eukaryota</taxon>
        <taxon>Fungi</taxon>
        <taxon>Dikarya</taxon>
        <taxon>Ascomycota</taxon>
        <taxon>Pezizomycotina</taxon>
        <taxon>Sordariomycetes</taxon>
        <taxon>Hypocreomycetidae</taxon>
        <taxon>Hypocreales</taxon>
        <taxon>Bionectriaceae</taxon>
        <taxon>Geosmithia</taxon>
    </lineage>
</organism>
<accession>A0A9P4YTL1</accession>
<dbReference type="OrthoDB" id="196131at2759"/>
<dbReference type="GeneID" id="55968105"/>
<protein>
    <submittedName>
        <fullName evidence="1">ATP-dependent RNA helicase DBP3</fullName>
    </submittedName>
</protein>